<dbReference type="OrthoDB" id="5511684at2759"/>
<proteinExistence type="predicted"/>
<dbReference type="EMBL" id="MCGT01000013">
    <property type="protein sequence ID" value="ORX54517.1"/>
    <property type="molecule type" value="Genomic_DNA"/>
</dbReference>
<dbReference type="PANTHER" id="PTHR14256">
    <property type="entry name" value="NADH-UBIQUINONE OXIDOREDUCTASE MLRQ SUBUNIT"/>
    <property type="match status" value="1"/>
</dbReference>
<reference evidence="1 2" key="1">
    <citation type="submission" date="2016-07" db="EMBL/GenBank/DDBJ databases">
        <title>Pervasive Adenine N6-methylation of Active Genes in Fungi.</title>
        <authorList>
            <consortium name="DOE Joint Genome Institute"/>
            <person name="Mondo S.J."/>
            <person name="Dannebaum R.O."/>
            <person name="Kuo R.C."/>
            <person name="Labutti K."/>
            <person name="Haridas S."/>
            <person name="Kuo A."/>
            <person name="Salamov A."/>
            <person name="Ahrendt S.R."/>
            <person name="Lipzen A."/>
            <person name="Sullivan W."/>
            <person name="Andreopoulos W.B."/>
            <person name="Clum A."/>
            <person name="Lindquist E."/>
            <person name="Daum C."/>
            <person name="Ramamoorthy G.K."/>
            <person name="Gryganskyi A."/>
            <person name="Culley D."/>
            <person name="Magnuson J.K."/>
            <person name="James T.Y."/>
            <person name="O'Malley M.A."/>
            <person name="Stajich J.E."/>
            <person name="Spatafora J.W."/>
            <person name="Visel A."/>
            <person name="Grigoriev I.V."/>
        </authorList>
    </citation>
    <scope>NUCLEOTIDE SEQUENCE [LARGE SCALE GENOMIC DNA]</scope>
    <source>
        <strain evidence="1 2">NRRL 3301</strain>
    </source>
</reference>
<organism evidence="1 2">
    <name type="scientific">Hesseltinella vesiculosa</name>
    <dbReference type="NCBI Taxonomy" id="101127"/>
    <lineage>
        <taxon>Eukaryota</taxon>
        <taxon>Fungi</taxon>
        <taxon>Fungi incertae sedis</taxon>
        <taxon>Mucoromycota</taxon>
        <taxon>Mucoromycotina</taxon>
        <taxon>Mucoromycetes</taxon>
        <taxon>Mucorales</taxon>
        <taxon>Cunninghamellaceae</taxon>
        <taxon>Hesseltinella</taxon>
    </lineage>
</organism>
<accession>A0A1X2GID7</accession>
<dbReference type="Proteomes" id="UP000242146">
    <property type="component" value="Unassembled WGS sequence"/>
</dbReference>
<protein>
    <submittedName>
        <fullName evidence="1">Uncharacterized protein</fullName>
    </submittedName>
</protein>
<sequence length="55" mass="6485">MSGAVFMGIHQSRAPDVVWNHRGNKYPWNEVTGNQQVKLYAHNQQYDGRYHRTQL</sequence>
<evidence type="ECO:0000313" key="2">
    <source>
        <dbReference type="Proteomes" id="UP000242146"/>
    </source>
</evidence>
<comment type="caution">
    <text evidence="1">The sequence shown here is derived from an EMBL/GenBank/DDBJ whole genome shotgun (WGS) entry which is preliminary data.</text>
</comment>
<dbReference type="STRING" id="101127.A0A1X2GID7"/>
<evidence type="ECO:0000313" key="1">
    <source>
        <dbReference type="EMBL" id="ORX54517.1"/>
    </source>
</evidence>
<keyword evidence="2" id="KW-1185">Reference proteome</keyword>
<dbReference type="Pfam" id="PF06522">
    <property type="entry name" value="B12D"/>
    <property type="match status" value="1"/>
</dbReference>
<dbReference type="InterPro" id="IPR010530">
    <property type="entry name" value="B12D"/>
</dbReference>
<dbReference type="PANTHER" id="PTHR14256:SF1">
    <property type="entry name" value="GEO09626P1"/>
    <property type="match status" value="1"/>
</dbReference>
<gene>
    <name evidence="1" type="ORF">DM01DRAFT_1335651</name>
</gene>
<dbReference type="AlphaFoldDB" id="A0A1X2GID7"/>
<name>A0A1X2GID7_9FUNG</name>